<proteinExistence type="predicted"/>
<protein>
    <submittedName>
        <fullName evidence="1">Uncharacterized protein</fullName>
    </submittedName>
</protein>
<dbReference type="EMBL" id="JACCJZ010000020">
    <property type="protein sequence ID" value="NYZ64288.1"/>
    <property type="molecule type" value="Genomic_DNA"/>
</dbReference>
<accession>A0A7Z0QT39</accession>
<sequence length="471" mass="51794">MDATQFERAKVLVPSLATADVTVFKAGLLQDNFTWGASAAIEWWTCDFKQRGDLQKLVAAGAKQADCKTLLSRLCNALSVGDCKAAIGQFTTGEFNRSGWLQYFFNEAAGAVGSKPHTDPDRRLVVDIGNSFFFKNGGDIEQKYAYDTVDAKVFKQLLYVLLTIGFDRVPATKEHILAGDSSNALIMSHMLWAGNDDEDAPKSPGGIAIKRIPIRYKWRCDSRQYSDVVAANGFVTKSNSEGYARLKSLREDWHPFSDEGPRSYMWFRKGQTDNCLYNVVSVGTGDWQGFVVYPKIDLSGGAVNKLSGYLGTRKVNCKSVKTSTVVQLDLPVSETYLYLFLQIGPVFDTGAAQGSNAYPEVGMASIPLKNIFGALRFVRYHLGPEASVKDDAGMIVFCDKSKTHENSDDAHSIRASCGREVYGATAIQFETVKNAPPLQVKWAATGYTKQPANTPFDFNGDKYIVLLPLTA</sequence>
<gene>
    <name evidence="1" type="ORF">H0E82_16240</name>
</gene>
<dbReference type="Proteomes" id="UP000589896">
    <property type="component" value="Unassembled WGS sequence"/>
</dbReference>
<comment type="caution">
    <text evidence="1">The sequence shown here is derived from an EMBL/GenBank/DDBJ whole genome shotgun (WGS) entry which is preliminary data.</text>
</comment>
<name>A0A7Z0QT39_9GAMM</name>
<organism evidence="1 2">
    <name type="scientific">Luteimonas deserti</name>
    <dbReference type="NCBI Taxonomy" id="2752306"/>
    <lineage>
        <taxon>Bacteria</taxon>
        <taxon>Pseudomonadati</taxon>
        <taxon>Pseudomonadota</taxon>
        <taxon>Gammaproteobacteria</taxon>
        <taxon>Lysobacterales</taxon>
        <taxon>Lysobacteraceae</taxon>
        <taxon>Luteimonas</taxon>
    </lineage>
</organism>
<evidence type="ECO:0000313" key="1">
    <source>
        <dbReference type="EMBL" id="NYZ64288.1"/>
    </source>
</evidence>
<keyword evidence="2" id="KW-1185">Reference proteome</keyword>
<dbReference type="RefSeq" id="WP_180546481.1">
    <property type="nucleotide sequence ID" value="NZ_JACCJZ010000020.1"/>
</dbReference>
<reference evidence="1 2" key="1">
    <citation type="submission" date="2020-07" db="EMBL/GenBank/DDBJ databases">
        <title>isolation of Luteimonas sp. SJ-16.</title>
        <authorList>
            <person name="Huang X.-X."/>
            <person name="Xu L."/>
            <person name="Sun J.-Q."/>
        </authorList>
    </citation>
    <scope>NUCLEOTIDE SEQUENCE [LARGE SCALE GENOMIC DNA]</scope>
    <source>
        <strain evidence="1 2">SJ-16</strain>
    </source>
</reference>
<evidence type="ECO:0000313" key="2">
    <source>
        <dbReference type="Proteomes" id="UP000589896"/>
    </source>
</evidence>
<dbReference type="AlphaFoldDB" id="A0A7Z0QT39"/>